<proteinExistence type="predicted"/>
<gene>
    <name evidence="2" type="ORF">R0H02_15175</name>
</gene>
<name>A0AB35RT71_9ENTR</name>
<sequence>MKIYWSHKDIPELAGLPASVGHKNYKEAQSLVNRHVVTWLGGVIYLVLAMGLTVVFDRILPGKGHFAHSFLSTICALLPVGFLWNQVTIYVIRKYYTHILARGSAACSEIEKAAERLVDEADEREYQQWRVLRRYGHVALCILMLAAICSLATTA</sequence>
<dbReference type="EMBL" id="JAWJAC010000008">
    <property type="protein sequence ID" value="MDV2863800.1"/>
    <property type="molecule type" value="Genomic_DNA"/>
</dbReference>
<evidence type="ECO:0000313" key="2">
    <source>
        <dbReference type="EMBL" id="MDV2863800.1"/>
    </source>
</evidence>
<feature type="transmembrane region" description="Helical" evidence="1">
    <location>
        <begin position="36"/>
        <end position="56"/>
    </location>
</feature>
<dbReference type="Proteomes" id="UP001286589">
    <property type="component" value="Unassembled WGS sequence"/>
</dbReference>
<keyword evidence="1" id="KW-1133">Transmembrane helix</keyword>
<dbReference type="RefSeq" id="WP_229220806.1">
    <property type="nucleotide sequence ID" value="NZ_JAWJAC010000008.1"/>
</dbReference>
<keyword evidence="3" id="KW-1185">Reference proteome</keyword>
<keyword evidence="1" id="KW-0472">Membrane</keyword>
<feature type="transmembrane region" description="Helical" evidence="1">
    <location>
        <begin position="135"/>
        <end position="153"/>
    </location>
</feature>
<accession>A0AB35RT71</accession>
<organism evidence="2 3">
    <name type="scientific">Phytobacter ursingii</name>
    <dbReference type="NCBI Taxonomy" id="1972431"/>
    <lineage>
        <taxon>Bacteria</taxon>
        <taxon>Pseudomonadati</taxon>
        <taxon>Pseudomonadota</taxon>
        <taxon>Gammaproteobacteria</taxon>
        <taxon>Enterobacterales</taxon>
        <taxon>Enterobacteriaceae</taxon>
        <taxon>Phytobacter</taxon>
    </lineage>
</organism>
<protein>
    <recommendedName>
        <fullName evidence="4">DUF4149 domain-containing protein</fullName>
    </recommendedName>
</protein>
<reference evidence="2 3" key="1">
    <citation type="submission" date="2023-10" db="EMBL/GenBank/DDBJ databases">
        <title>Phytobacter spp. The emergence of a new genus of hospital-origin enterobacteria encoding carbapenemases in Argentina.</title>
        <authorList>
            <person name="Vay C."/>
            <person name="Almuzara M."/>
            <person name="Traglia G.M."/>
            <person name="Campos J."/>
        </authorList>
    </citation>
    <scope>NUCLEOTIDE SEQUENCE [LARGE SCALE GENOMIC DNA]</scope>
    <source>
        <strain evidence="2 3">CVMA36</strain>
    </source>
</reference>
<evidence type="ECO:0000313" key="3">
    <source>
        <dbReference type="Proteomes" id="UP001286589"/>
    </source>
</evidence>
<keyword evidence="1" id="KW-0812">Transmembrane</keyword>
<feature type="transmembrane region" description="Helical" evidence="1">
    <location>
        <begin position="68"/>
        <end position="92"/>
    </location>
</feature>
<comment type="caution">
    <text evidence="2">The sequence shown here is derived from an EMBL/GenBank/DDBJ whole genome shotgun (WGS) entry which is preliminary data.</text>
</comment>
<dbReference type="AlphaFoldDB" id="A0AB35RT71"/>
<evidence type="ECO:0000256" key="1">
    <source>
        <dbReference type="SAM" id="Phobius"/>
    </source>
</evidence>
<evidence type="ECO:0008006" key="4">
    <source>
        <dbReference type="Google" id="ProtNLM"/>
    </source>
</evidence>